<evidence type="ECO:0000313" key="2">
    <source>
        <dbReference type="Proteomes" id="UP000250266"/>
    </source>
</evidence>
<keyword evidence="2" id="KW-1185">Reference proteome</keyword>
<dbReference type="InterPro" id="IPR015075">
    <property type="entry name" value="AtaL"/>
</dbReference>
<name>A0A8E2JCQ2_9PEZI</name>
<dbReference type="AlphaFoldDB" id="A0A8E2JCQ2"/>
<dbReference type="OrthoDB" id="2320332at2759"/>
<evidence type="ECO:0000313" key="1">
    <source>
        <dbReference type="EMBL" id="OCK77597.1"/>
    </source>
</evidence>
<dbReference type="Pfam" id="PF08982">
    <property type="entry name" value="AtaL"/>
    <property type="match status" value="1"/>
</dbReference>
<proteinExistence type="predicted"/>
<organism evidence="1 2">
    <name type="scientific">Lepidopterella palustris CBS 459.81</name>
    <dbReference type="NCBI Taxonomy" id="1314670"/>
    <lineage>
        <taxon>Eukaryota</taxon>
        <taxon>Fungi</taxon>
        <taxon>Dikarya</taxon>
        <taxon>Ascomycota</taxon>
        <taxon>Pezizomycotina</taxon>
        <taxon>Dothideomycetes</taxon>
        <taxon>Pleosporomycetidae</taxon>
        <taxon>Mytilinidiales</taxon>
        <taxon>Argynnaceae</taxon>
        <taxon>Lepidopterella</taxon>
    </lineage>
</organism>
<reference evidence="1 2" key="1">
    <citation type="journal article" date="2016" name="Nat. Commun.">
        <title>Ectomycorrhizal ecology is imprinted in the genome of the dominant symbiotic fungus Cenococcum geophilum.</title>
        <authorList>
            <consortium name="DOE Joint Genome Institute"/>
            <person name="Peter M."/>
            <person name="Kohler A."/>
            <person name="Ohm R.A."/>
            <person name="Kuo A."/>
            <person name="Krutzmann J."/>
            <person name="Morin E."/>
            <person name="Arend M."/>
            <person name="Barry K.W."/>
            <person name="Binder M."/>
            <person name="Choi C."/>
            <person name="Clum A."/>
            <person name="Copeland A."/>
            <person name="Grisel N."/>
            <person name="Haridas S."/>
            <person name="Kipfer T."/>
            <person name="LaButti K."/>
            <person name="Lindquist E."/>
            <person name="Lipzen A."/>
            <person name="Maire R."/>
            <person name="Meier B."/>
            <person name="Mihaltcheva S."/>
            <person name="Molinier V."/>
            <person name="Murat C."/>
            <person name="Poggeler S."/>
            <person name="Quandt C.A."/>
            <person name="Sperisen C."/>
            <person name="Tritt A."/>
            <person name="Tisserant E."/>
            <person name="Crous P.W."/>
            <person name="Henrissat B."/>
            <person name="Nehls U."/>
            <person name="Egli S."/>
            <person name="Spatafora J.W."/>
            <person name="Grigoriev I.V."/>
            <person name="Martin F.M."/>
        </authorList>
    </citation>
    <scope>NUCLEOTIDE SEQUENCE [LARGE SCALE GENOMIC DNA]</scope>
    <source>
        <strain evidence="1 2">CBS 459.81</strain>
    </source>
</reference>
<sequence length="162" mass="18342">MVTFYLAYSAPINPPNATPVLTVPQVWQGLQRKIRFAQEFVSAIVNCEVLEDKDNVVTRKVEFKPGMGPARFAREVVKSFEPAWVEFIQDDGSIIRNLISAGPDGTDQSLSMTYMFEWRYPNVEEGTEEAEKVVAQSKKIAKMAVDMTIDTIRRMVIEGQIH</sequence>
<accession>A0A8E2JCQ2</accession>
<dbReference type="EMBL" id="KV745115">
    <property type="protein sequence ID" value="OCK77597.1"/>
    <property type="molecule type" value="Genomic_DNA"/>
</dbReference>
<dbReference type="CDD" id="cd08863">
    <property type="entry name" value="SRPBCC_DUF1857"/>
    <property type="match status" value="1"/>
</dbReference>
<protein>
    <submittedName>
        <fullName evidence="1">DUF1857-domain-containing protein</fullName>
    </submittedName>
</protein>
<dbReference type="SUPFAM" id="SSF55961">
    <property type="entry name" value="Bet v1-like"/>
    <property type="match status" value="1"/>
</dbReference>
<dbReference type="Proteomes" id="UP000250266">
    <property type="component" value="Unassembled WGS sequence"/>
</dbReference>
<dbReference type="Gene3D" id="3.30.530.20">
    <property type="match status" value="1"/>
</dbReference>
<gene>
    <name evidence="1" type="ORF">K432DRAFT_384562</name>
</gene>
<dbReference type="InterPro" id="IPR023393">
    <property type="entry name" value="START-like_dom_sf"/>
</dbReference>